<proteinExistence type="predicted"/>
<feature type="region of interest" description="Disordered" evidence="1">
    <location>
        <begin position="88"/>
        <end position="111"/>
    </location>
</feature>
<dbReference type="KEGG" id="cmax:111487557"/>
<dbReference type="PANTHER" id="PTHR34271:SF1">
    <property type="entry name" value="NUCLEOLAR HISTONE METHYLTRANSFERASE-RELATED PROTEIN"/>
    <property type="match status" value="1"/>
</dbReference>
<feature type="compositionally biased region" description="Polar residues" evidence="1">
    <location>
        <begin position="88"/>
        <end position="107"/>
    </location>
</feature>
<dbReference type="RefSeq" id="XP_022990775.1">
    <property type="nucleotide sequence ID" value="XM_023135007.1"/>
</dbReference>
<dbReference type="InterPro" id="IPR043017">
    <property type="entry name" value="WIYLD_dom_sf"/>
</dbReference>
<evidence type="ECO:0000313" key="3">
    <source>
        <dbReference type="Proteomes" id="UP000504608"/>
    </source>
</evidence>
<protein>
    <submittedName>
        <fullName evidence="4">Uncharacterized protein LOC111487557</fullName>
    </submittedName>
</protein>
<accession>A0A6J1JR10</accession>
<evidence type="ECO:0000256" key="1">
    <source>
        <dbReference type="SAM" id="MobiDB-lite"/>
    </source>
</evidence>
<evidence type="ECO:0000259" key="2">
    <source>
        <dbReference type="Pfam" id="PF10440"/>
    </source>
</evidence>
<feature type="domain" description="WIYLD" evidence="2">
    <location>
        <begin position="9"/>
        <end position="68"/>
    </location>
</feature>
<keyword evidence="3" id="KW-1185">Reference proteome</keyword>
<evidence type="ECO:0000313" key="4">
    <source>
        <dbReference type="RefSeq" id="XP_022990775.1"/>
    </source>
</evidence>
<dbReference type="GeneID" id="111487557"/>
<dbReference type="Gene3D" id="1.10.8.850">
    <property type="entry name" value="Histone-lysine N methyltransferase , C-terminal domain-like"/>
    <property type="match status" value="1"/>
</dbReference>
<dbReference type="PANTHER" id="PTHR34271">
    <property type="entry name" value="NUCLEOLAR HISTONE METHYLTRANSFERASE-RELATED PROTEIN"/>
    <property type="match status" value="1"/>
</dbReference>
<name>A0A6J1JR10_CUCMA</name>
<dbReference type="Pfam" id="PF10440">
    <property type="entry name" value="WIYLD"/>
    <property type="match status" value="1"/>
</dbReference>
<organism evidence="3 4">
    <name type="scientific">Cucurbita maxima</name>
    <name type="common">Pumpkin</name>
    <name type="synonym">Winter squash</name>
    <dbReference type="NCBI Taxonomy" id="3661"/>
    <lineage>
        <taxon>Eukaryota</taxon>
        <taxon>Viridiplantae</taxon>
        <taxon>Streptophyta</taxon>
        <taxon>Embryophyta</taxon>
        <taxon>Tracheophyta</taxon>
        <taxon>Spermatophyta</taxon>
        <taxon>Magnoliopsida</taxon>
        <taxon>eudicotyledons</taxon>
        <taxon>Gunneridae</taxon>
        <taxon>Pentapetalae</taxon>
        <taxon>rosids</taxon>
        <taxon>fabids</taxon>
        <taxon>Cucurbitales</taxon>
        <taxon>Cucurbitaceae</taxon>
        <taxon>Cucurbiteae</taxon>
        <taxon>Cucurbita</taxon>
    </lineage>
</organism>
<dbReference type="OrthoDB" id="1898570at2759"/>
<gene>
    <name evidence="4" type="primary">LOC111487557</name>
</gene>
<sequence length="248" mass="27546">MAPRERSKKRGNLRIDAALDAMNPFGFHPKLVRDTVKELLSVYGGDEGWVFIEEGSYTLLIDTLLEKRKDGAIEKVHEEDGRVADLQETSEAGCSSNVVNEASTSNPGAEITVKPTEGVISSYVDNEPFRITATVPANDSDERYWKEEDIGSGVADNHFIRSSMNQSLLAAHIPKIRRRKPYHGWISSGGDDREDLVHLTPAQLPEEFARKQSHLLAVQGQEISPSLVCLGNFGRNSQAVSIRTIWIF</sequence>
<dbReference type="Proteomes" id="UP000504608">
    <property type="component" value="Unplaced"/>
</dbReference>
<dbReference type="InterPro" id="IPR018848">
    <property type="entry name" value="WIYLD_domain"/>
</dbReference>
<dbReference type="AlphaFoldDB" id="A0A6J1JR10"/>
<reference evidence="4" key="1">
    <citation type="submission" date="2025-08" db="UniProtKB">
        <authorList>
            <consortium name="RefSeq"/>
        </authorList>
    </citation>
    <scope>IDENTIFICATION</scope>
    <source>
        <tissue evidence="4">Young leaves</tissue>
    </source>
</reference>